<evidence type="ECO:0000259" key="3">
    <source>
        <dbReference type="PROSITE" id="PS51180"/>
    </source>
</evidence>
<dbReference type="SMART" id="SM01041">
    <property type="entry name" value="BRO1"/>
    <property type="match status" value="1"/>
</dbReference>
<comment type="similarity">
    <text evidence="1">Belongs to the BROX family.</text>
</comment>
<dbReference type="InterPro" id="IPR038898">
    <property type="entry name" value="BROX"/>
</dbReference>
<evidence type="ECO:0000256" key="1">
    <source>
        <dbReference type="ARBA" id="ARBA00008901"/>
    </source>
</evidence>
<feature type="compositionally biased region" description="Polar residues" evidence="2">
    <location>
        <begin position="403"/>
        <end position="413"/>
    </location>
</feature>
<name>A0A9R0Y3H9_TRITD</name>
<evidence type="ECO:0000313" key="4">
    <source>
        <dbReference type="EMBL" id="VAI47377.1"/>
    </source>
</evidence>
<dbReference type="PANTHER" id="PTHR23032:SF11">
    <property type="entry name" value="BRO1 DOMAIN-CONTAINING PROTEIN"/>
    <property type="match status" value="1"/>
</dbReference>
<keyword evidence="5" id="KW-1185">Reference proteome</keyword>
<dbReference type="InterPro" id="IPR038499">
    <property type="entry name" value="BRO1_sf"/>
</dbReference>
<proteinExistence type="inferred from homology"/>
<gene>
    <name evidence="4" type="ORF">TRITD_6Av1G151060</name>
</gene>
<dbReference type="Gene3D" id="1.25.40.280">
    <property type="entry name" value="alix/aip1 like domains"/>
    <property type="match status" value="1"/>
</dbReference>
<dbReference type="OMA" id="GPNFRRA"/>
<accession>A0A9R0Y3H9</accession>
<feature type="region of interest" description="Disordered" evidence="2">
    <location>
        <begin position="403"/>
        <end position="450"/>
    </location>
</feature>
<evidence type="ECO:0000313" key="5">
    <source>
        <dbReference type="Proteomes" id="UP000324705"/>
    </source>
</evidence>
<dbReference type="AlphaFoldDB" id="A0A9R0Y3H9"/>
<dbReference type="PANTHER" id="PTHR23032">
    <property type="entry name" value="BRO1 DOMAIN-CONTAINING PROTEIN BROX"/>
    <property type="match status" value="1"/>
</dbReference>
<dbReference type="Gramene" id="TRITD6Av1G151060.3">
    <property type="protein sequence ID" value="TRITD6Av1G151060.3"/>
    <property type="gene ID" value="TRITD6Av1G151060"/>
</dbReference>
<protein>
    <recommendedName>
        <fullName evidence="3">BRO1 domain-containing protein</fullName>
    </recommendedName>
</protein>
<evidence type="ECO:0000256" key="2">
    <source>
        <dbReference type="SAM" id="MobiDB-lite"/>
    </source>
</evidence>
<dbReference type="InterPro" id="IPR004328">
    <property type="entry name" value="BRO1_dom"/>
</dbReference>
<dbReference type="Proteomes" id="UP000324705">
    <property type="component" value="Chromosome 6A"/>
</dbReference>
<feature type="domain" description="BRO1" evidence="3">
    <location>
        <begin position="26"/>
        <end position="450"/>
    </location>
</feature>
<organism evidence="4 5">
    <name type="scientific">Triticum turgidum subsp. durum</name>
    <name type="common">Durum wheat</name>
    <name type="synonym">Triticum durum</name>
    <dbReference type="NCBI Taxonomy" id="4567"/>
    <lineage>
        <taxon>Eukaryota</taxon>
        <taxon>Viridiplantae</taxon>
        <taxon>Streptophyta</taxon>
        <taxon>Embryophyta</taxon>
        <taxon>Tracheophyta</taxon>
        <taxon>Spermatophyta</taxon>
        <taxon>Magnoliopsida</taxon>
        <taxon>Liliopsida</taxon>
        <taxon>Poales</taxon>
        <taxon>Poaceae</taxon>
        <taxon>BOP clade</taxon>
        <taxon>Pooideae</taxon>
        <taxon>Triticodae</taxon>
        <taxon>Triticeae</taxon>
        <taxon>Triticinae</taxon>
        <taxon>Triticum</taxon>
    </lineage>
</organism>
<sequence>MGCGASKWKDPGVVRRGRPRSVGEVVVFLPGLRVPRTVDFSQSLADHLDKSTVERLSALRATVVAMAMQESTMALKPRRRTTRHGGSGTANLLRALEEYLPVLLGLVKESSGLRNKVQFVWANQEDDAEETSMADAWYEVLSVLHLMAMVCFLQANSLLLPRSYGDGHGPRVSEESRRATVDVFLKAGGYLDCAINQVLPQIPPEKRFNSWLYQFMKLKEPKFRMTSTEFFGPNFRRALPVDLVEGNLKALSLQGLGQGVDMQLGLAIDNPKATLAVKRRLACEMVKYWQQIKDSIPELPLSDGWAKKHTLFVKWKYAEAKAAAYYFHGLILDEGNTEKSQEMATSSLQASEEFLKESKRASEVFHSTPPTSRISTPFGTTKHLLDMIPQETLSKLQNNQDLNTQERTSNTGVSRIITPPPPLPDFPLALNPEEYELPQLDPLLKKEANH</sequence>
<dbReference type="EMBL" id="LT934121">
    <property type="protein sequence ID" value="VAI47377.1"/>
    <property type="molecule type" value="Genomic_DNA"/>
</dbReference>
<dbReference type="PROSITE" id="PS51180">
    <property type="entry name" value="BRO1"/>
    <property type="match status" value="1"/>
</dbReference>
<reference evidence="4 5" key="1">
    <citation type="submission" date="2017-09" db="EMBL/GenBank/DDBJ databases">
        <authorList>
            <consortium name="International Durum Wheat Genome Sequencing Consortium (IDWGSC)"/>
            <person name="Milanesi L."/>
        </authorList>
    </citation>
    <scope>NUCLEOTIDE SEQUENCE [LARGE SCALE GENOMIC DNA]</scope>
    <source>
        <strain evidence="5">cv. Svevo</strain>
    </source>
</reference>